<evidence type="ECO:0000313" key="2">
    <source>
        <dbReference type="Proteomes" id="UP000886595"/>
    </source>
</evidence>
<protein>
    <submittedName>
        <fullName evidence="1">Uncharacterized protein</fullName>
    </submittedName>
</protein>
<dbReference type="AlphaFoldDB" id="A0A8X7RDF0"/>
<reference evidence="1 2" key="1">
    <citation type="submission" date="2020-02" db="EMBL/GenBank/DDBJ databases">
        <authorList>
            <person name="Ma Q."/>
            <person name="Huang Y."/>
            <person name="Song X."/>
            <person name="Pei D."/>
        </authorList>
    </citation>
    <scope>NUCLEOTIDE SEQUENCE [LARGE SCALE GENOMIC DNA]</scope>
    <source>
        <strain evidence="1">Sxm20200214</strain>
        <tissue evidence="1">Leaf</tissue>
    </source>
</reference>
<comment type="caution">
    <text evidence="1">The sequence shown here is derived from an EMBL/GenBank/DDBJ whole genome shotgun (WGS) entry which is preliminary data.</text>
</comment>
<sequence>MINKTLENMLGTPTDVANVYVLTIPPNKMVMLHRAPCLHQEFSLTRMCLGQLIISLGSLFTCIALLTMDPHHEMATPQCMLDTIGQPHNVKVKVSHYNFTEKRHTISVTKFVCLPVLPDVRTTYGDQSPQTLKVLGVQLSIMLHVAESRNVTG</sequence>
<proteinExistence type="predicted"/>
<evidence type="ECO:0000313" key="1">
    <source>
        <dbReference type="EMBL" id="KAG2286346.1"/>
    </source>
</evidence>
<accession>A0A8X7RDF0</accession>
<dbReference type="OrthoDB" id="10351549at2759"/>
<dbReference type="Proteomes" id="UP000886595">
    <property type="component" value="Unassembled WGS sequence"/>
</dbReference>
<organism evidence="1 2">
    <name type="scientific">Brassica carinata</name>
    <name type="common">Ethiopian mustard</name>
    <name type="synonym">Abyssinian cabbage</name>
    <dbReference type="NCBI Taxonomy" id="52824"/>
    <lineage>
        <taxon>Eukaryota</taxon>
        <taxon>Viridiplantae</taxon>
        <taxon>Streptophyta</taxon>
        <taxon>Embryophyta</taxon>
        <taxon>Tracheophyta</taxon>
        <taxon>Spermatophyta</taxon>
        <taxon>Magnoliopsida</taxon>
        <taxon>eudicotyledons</taxon>
        <taxon>Gunneridae</taxon>
        <taxon>Pentapetalae</taxon>
        <taxon>rosids</taxon>
        <taxon>malvids</taxon>
        <taxon>Brassicales</taxon>
        <taxon>Brassicaceae</taxon>
        <taxon>Brassiceae</taxon>
        <taxon>Brassica</taxon>
    </lineage>
</organism>
<gene>
    <name evidence="1" type="ORF">Bca52824_045950</name>
</gene>
<dbReference type="EMBL" id="JAAMPC010000010">
    <property type="protein sequence ID" value="KAG2286346.1"/>
    <property type="molecule type" value="Genomic_DNA"/>
</dbReference>
<keyword evidence="2" id="KW-1185">Reference proteome</keyword>
<name>A0A8X7RDF0_BRACI</name>